<comment type="caution">
    <text evidence="4">The sequence shown here is derived from an EMBL/GenBank/DDBJ whole genome shotgun (WGS) entry which is preliminary data.</text>
</comment>
<feature type="transmembrane region" description="Helical" evidence="2">
    <location>
        <begin position="42"/>
        <end position="61"/>
    </location>
</feature>
<sequence length="547" mass="59795">MEGLERWQNNQMKKMGIGRLGLIFFMIGGMLFVVLRSGQATYLVIQVVLLFSALFFGYRFGPGAGAIAGSISGIMLSLVSGEAAQIGILCLLGIFSGAFRSLGRMASVTACAAAAFGVGIVYSPAILFQTMESVLAVGVVFLLLPEKLTCPQKQNLLKEDCGFNEQESIPVWQAAVEDMAGEGLPALAQTFSQLSSMYREEDVAKDPFETDWRMRYLELRQLLSEQFFECAQMLLETVGQMQEKEELSGAVRENLEKKLLWAGVEAKRIYMTENKNGARQLIMALSAKSARCISMKLVCERIEEVLGKRMVLCANQPLLVSSVTRWVRFEEECPYFVLFGTASSCKSGNDISGDSFSCMELSNAKKVLLLCDGMGSGSVAGKESAGVTELAESLCEAGYSPSLLIRVINSALMIQAKEHPVTIDLTVIDCANGICELTKSGAAVTFLKRGTQTMQVGADSMPAGILQEHAPMEKILRLKDGDIIIMVSDGVLEEIPGYDKEETMCRFCEKLEENNPKEIAKKILAFAGNTKNARDDRTVLVAGFWKK</sequence>
<dbReference type="GO" id="GO:0016791">
    <property type="term" value="F:phosphatase activity"/>
    <property type="evidence" value="ECO:0007669"/>
    <property type="project" value="TreeGrafter"/>
</dbReference>
<dbReference type="PANTHER" id="PTHR43156">
    <property type="entry name" value="STAGE II SPORULATION PROTEIN E-RELATED"/>
    <property type="match status" value="1"/>
</dbReference>
<dbReference type="AlphaFoldDB" id="A0AAE3E2Z0"/>
<keyword evidence="5" id="KW-1185">Reference proteome</keyword>
<protein>
    <submittedName>
        <fullName evidence="4">SpoIIE family protein phosphatase</fullName>
    </submittedName>
</protein>
<dbReference type="InterPro" id="IPR001932">
    <property type="entry name" value="PPM-type_phosphatase-like_dom"/>
</dbReference>
<proteinExistence type="predicted"/>
<name>A0AAE3E2Z0_9FIRM</name>
<dbReference type="InterPro" id="IPR052016">
    <property type="entry name" value="Bact_Sigma-Reg"/>
</dbReference>
<dbReference type="Proteomes" id="UP001198200">
    <property type="component" value="Unassembled WGS sequence"/>
</dbReference>
<dbReference type="RefSeq" id="WP_308731498.1">
    <property type="nucleotide sequence ID" value="NZ_JAJEQN010000011.1"/>
</dbReference>
<evidence type="ECO:0000313" key="5">
    <source>
        <dbReference type="Proteomes" id="UP001198200"/>
    </source>
</evidence>
<feature type="transmembrane region" description="Helical" evidence="2">
    <location>
        <begin position="16"/>
        <end position="35"/>
    </location>
</feature>
<dbReference type="Gene3D" id="3.60.40.10">
    <property type="entry name" value="PPM-type phosphatase domain"/>
    <property type="match status" value="1"/>
</dbReference>
<keyword evidence="2" id="KW-0812">Transmembrane</keyword>
<accession>A0AAE3E2Z0</accession>
<evidence type="ECO:0000256" key="2">
    <source>
        <dbReference type="SAM" id="Phobius"/>
    </source>
</evidence>
<feature type="transmembrane region" description="Helical" evidence="2">
    <location>
        <begin position="102"/>
        <end position="120"/>
    </location>
</feature>
<dbReference type="PANTHER" id="PTHR43156:SF2">
    <property type="entry name" value="STAGE II SPORULATION PROTEIN E"/>
    <property type="match status" value="1"/>
</dbReference>
<keyword evidence="1" id="KW-0378">Hydrolase</keyword>
<evidence type="ECO:0000259" key="3">
    <source>
        <dbReference type="SMART" id="SM00331"/>
    </source>
</evidence>
<reference evidence="4 5" key="1">
    <citation type="submission" date="2021-10" db="EMBL/GenBank/DDBJ databases">
        <title>Anaerobic single-cell dispensing facilitates the cultivation of human gut bacteria.</title>
        <authorList>
            <person name="Afrizal A."/>
        </authorList>
    </citation>
    <scope>NUCLEOTIDE SEQUENCE [LARGE SCALE GENOMIC DNA]</scope>
    <source>
        <strain evidence="4 5">CLA-AA-H224</strain>
    </source>
</reference>
<feature type="domain" description="PPM-type phosphatase" evidence="3">
    <location>
        <begin position="336"/>
        <end position="544"/>
    </location>
</feature>
<keyword evidence="2" id="KW-1133">Transmembrane helix</keyword>
<dbReference type="SUPFAM" id="SSF81606">
    <property type="entry name" value="PP2C-like"/>
    <property type="match status" value="1"/>
</dbReference>
<dbReference type="EMBL" id="JAJEQN010000011">
    <property type="protein sequence ID" value="MCC2221167.1"/>
    <property type="molecule type" value="Genomic_DNA"/>
</dbReference>
<dbReference type="Pfam" id="PF07228">
    <property type="entry name" value="SpoIIE"/>
    <property type="match status" value="1"/>
</dbReference>
<evidence type="ECO:0000313" key="4">
    <source>
        <dbReference type="EMBL" id="MCC2221167.1"/>
    </source>
</evidence>
<dbReference type="InterPro" id="IPR036457">
    <property type="entry name" value="PPM-type-like_dom_sf"/>
</dbReference>
<gene>
    <name evidence="4" type="ORF">LKD48_05825</name>
</gene>
<feature type="transmembrane region" description="Helical" evidence="2">
    <location>
        <begin position="67"/>
        <end position="95"/>
    </location>
</feature>
<evidence type="ECO:0000256" key="1">
    <source>
        <dbReference type="ARBA" id="ARBA00022801"/>
    </source>
</evidence>
<keyword evidence="2" id="KW-0472">Membrane</keyword>
<organism evidence="4 5">
    <name type="scientific">Anthropogastromicrobium aceti</name>
    <dbReference type="NCBI Taxonomy" id="2981768"/>
    <lineage>
        <taxon>Bacteria</taxon>
        <taxon>Bacillati</taxon>
        <taxon>Bacillota</taxon>
        <taxon>Clostridia</taxon>
        <taxon>Lachnospirales</taxon>
        <taxon>Lachnospiraceae</taxon>
        <taxon>Anthropogastromicrobium</taxon>
    </lineage>
</organism>
<dbReference type="SMART" id="SM00331">
    <property type="entry name" value="PP2C_SIG"/>
    <property type="match status" value="1"/>
</dbReference>